<accession>A0A916U7H5</accession>
<dbReference type="Pfam" id="PF12802">
    <property type="entry name" value="MarR_2"/>
    <property type="match status" value="1"/>
</dbReference>
<dbReference type="SMART" id="SM00347">
    <property type="entry name" value="HTH_MARR"/>
    <property type="match status" value="1"/>
</dbReference>
<organism evidence="6 7">
    <name type="scientific">Chelatococcus reniformis</name>
    <dbReference type="NCBI Taxonomy" id="1494448"/>
    <lineage>
        <taxon>Bacteria</taxon>
        <taxon>Pseudomonadati</taxon>
        <taxon>Pseudomonadota</taxon>
        <taxon>Alphaproteobacteria</taxon>
        <taxon>Hyphomicrobiales</taxon>
        <taxon>Chelatococcaceae</taxon>
        <taxon>Chelatococcus</taxon>
    </lineage>
</organism>
<gene>
    <name evidence="6" type="ORF">GCM10010994_22590</name>
</gene>
<keyword evidence="3" id="KW-0804">Transcription</keyword>
<keyword evidence="1" id="KW-0805">Transcription regulation</keyword>
<evidence type="ECO:0000313" key="7">
    <source>
        <dbReference type="Proteomes" id="UP000637002"/>
    </source>
</evidence>
<dbReference type="EMBL" id="BMGG01000004">
    <property type="protein sequence ID" value="GGC63458.1"/>
    <property type="molecule type" value="Genomic_DNA"/>
</dbReference>
<keyword evidence="7" id="KW-1185">Reference proteome</keyword>
<dbReference type="InterPro" id="IPR036390">
    <property type="entry name" value="WH_DNA-bd_sf"/>
</dbReference>
<name>A0A916U7H5_9HYPH</name>
<dbReference type="InterPro" id="IPR000835">
    <property type="entry name" value="HTH_MarR-typ"/>
</dbReference>
<dbReference type="Gene3D" id="1.10.10.10">
    <property type="entry name" value="Winged helix-like DNA-binding domain superfamily/Winged helix DNA-binding domain"/>
    <property type="match status" value="1"/>
</dbReference>
<dbReference type="GO" id="GO:0003677">
    <property type="term" value="F:DNA binding"/>
    <property type="evidence" value="ECO:0007669"/>
    <property type="project" value="UniProtKB-KW"/>
</dbReference>
<proteinExistence type="predicted"/>
<feature type="region of interest" description="Disordered" evidence="4">
    <location>
        <begin position="152"/>
        <end position="190"/>
    </location>
</feature>
<keyword evidence="2" id="KW-0238">DNA-binding</keyword>
<feature type="domain" description="HTH marR-type" evidence="5">
    <location>
        <begin position="15"/>
        <end position="146"/>
    </location>
</feature>
<dbReference type="PANTHER" id="PTHR42756:SF1">
    <property type="entry name" value="TRANSCRIPTIONAL REPRESSOR OF EMRAB OPERON"/>
    <property type="match status" value="1"/>
</dbReference>
<dbReference type="AlphaFoldDB" id="A0A916U7H5"/>
<protein>
    <recommendedName>
        <fullName evidence="5">HTH marR-type domain-containing protein</fullName>
    </recommendedName>
</protein>
<dbReference type="PROSITE" id="PS50995">
    <property type="entry name" value="HTH_MARR_2"/>
    <property type="match status" value="1"/>
</dbReference>
<sequence length="190" mass="21147">MPHEPTRDDADHELNNRLFFRLVQAANIYHRQATRELSISAIQGVVLGALSRYRDEGIAFSALVEYLAVSRQNLDAVLKRMERQGLVERIEGPTDRRIRIVRLTSAGAVAWDDLSARTVEFYKLATETIPVDARAAFVEVLVQVSRGLKSIRLDSARKPGPRPKQGRRRPHAGQGATDAPRQARGAEAGD</sequence>
<evidence type="ECO:0000256" key="2">
    <source>
        <dbReference type="ARBA" id="ARBA00023125"/>
    </source>
</evidence>
<dbReference type="SUPFAM" id="SSF46785">
    <property type="entry name" value="Winged helix' DNA-binding domain"/>
    <property type="match status" value="1"/>
</dbReference>
<evidence type="ECO:0000256" key="3">
    <source>
        <dbReference type="ARBA" id="ARBA00023163"/>
    </source>
</evidence>
<evidence type="ECO:0000313" key="6">
    <source>
        <dbReference type="EMBL" id="GGC63458.1"/>
    </source>
</evidence>
<reference evidence="6" key="2">
    <citation type="submission" date="2020-09" db="EMBL/GenBank/DDBJ databases">
        <authorList>
            <person name="Sun Q."/>
            <person name="Zhou Y."/>
        </authorList>
    </citation>
    <scope>NUCLEOTIDE SEQUENCE</scope>
    <source>
        <strain evidence="6">CGMCC 1.12919</strain>
    </source>
</reference>
<dbReference type="GO" id="GO:0003700">
    <property type="term" value="F:DNA-binding transcription factor activity"/>
    <property type="evidence" value="ECO:0007669"/>
    <property type="project" value="InterPro"/>
</dbReference>
<evidence type="ECO:0000259" key="5">
    <source>
        <dbReference type="PROSITE" id="PS50995"/>
    </source>
</evidence>
<feature type="compositionally biased region" description="Basic residues" evidence="4">
    <location>
        <begin position="159"/>
        <end position="171"/>
    </location>
</feature>
<dbReference type="InterPro" id="IPR036388">
    <property type="entry name" value="WH-like_DNA-bd_sf"/>
</dbReference>
<evidence type="ECO:0000256" key="4">
    <source>
        <dbReference type="SAM" id="MobiDB-lite"/>
    </source>
</evidence>
<reference evidence="6" key="1">
    <citation type="journal article" date="2014" name="Int. J. Syst. Evol. Microbiol.">
        <title>Complete genome sequence of Corynebacterium casei LMG S-19264T (=DSM 44701T), isolated from a smear-ripened cheese.</title>
        <authorList>
            <consortium name="US DOE Joint Genome Institute (JGI-PGF)"/>
            <person name="Walter F."/>
            <person name="Albersmeier A."/>
            <person name="Kalinowski J."/>
            <person name="Ruckert C."/>
        </authorList>
    </citation>
    <scope>NUCLEOTIDE SEQUENCE</scope>
    <source>
        <strain evidence="6">CGMCC 1.12919</strain>
    </source>
</reference>
<dbReference type="RefSeq" id="WP_210324487.1">
    <property type="nucleotide sequence ID" value="NZ_BMGG01000004.1"/>
</dbReference>
<comment type="caution">
    <text evidence="6">The sequence shown here is derived from an EMBL/GenBank/DDBJ whole genome shotgun (WGS) entry which is preliminary data.</text>
</comment>
<dbReference type="Proteomes" id="UP000637002">
    <property type="component" value="Unassembled WGS sequence"/>
</dbReference>
<dbReference type="PANTHER" id="PTHR42756">
    <property type="entry name" value="TRANSCRIPTIONAL REGULATOR, MARR"/>
    <property type="match status" value="1"/>
</dbReference>
<evidence type="ECO:0000256" key="1">
    <source>
        <dbReference type="ARBA" id="ARBA00023015"/>
    </source>
</evidence>